<evidence type="ECO:0000313" key="2">
    <source>
        <dbReference type="Proteomes" id="UP000008841"/>
    </source>
</evidence>
<dbReference type="Pfam" id="PF14907">
    <property type="entry name" value="NTP_transf_5"/>
    <property type="match status" value="1"/>
</dbReference>
<proteinExistence type="predicted"/>
<dbReference type="RefSeq" id="WP_012466809.1">
    <property type="nucleotide sequence ID" value="NC_010803.1"/>
</dbReference>
<dbReference type="InterPro" id="IPR039498">
    <property type="entry name" value="NTP_transf_5"/>
</dbReference>
<reference evidence="1 2" key="1">
    <citation type="submission" date="2008-05" db="EMBL/GenBank/DDBJ databases">
        <title>Complete sequence of Chlorobium limicola DSM 245.</title>
        <authorList>
            <consortium name="US DOE Joint Genome Institute"/>
            <person name="Lucas S."/>
            <person name="Copeland A."/>
            <person name="Lapidus A."/>
            <person name="Glavina del Rio T."/>
            <person name="Dalin E."/>
            <person name="Tice H."/>
            <person name="Bruce D."/>
            <person name="Goodwin L."/>
            <person name="Pitluck S."/>
            <person name="Schmutz J."/>
            <person name="Larimer F."/>
            <person name="Land M."/>
            <person name="Hauser L."/>
            <person name="Kyrpides N."/>
            <person name="Ovchinnikova G."/>
            <person name="Zhao F."/>
            <person name="Li T."/>
            <person name="Liu Z."/>
            <person name="Overmann J."/>
            <person name="Bryant D.A."/>
            <person name="Richardson P."/>
        </authorList>
    </citation>
    <scope>NUCLEOTIDE SEQUENCE [LARGE SCALE GENOMIC DNA]</scope>
    <source>
        <strain evidence="2">DSM 245 / NBRC 103803 / 6330</strain>
    </source>
</reference>
<accession>B3EF78</accession>
<sequence length="413" mass="47281">MSTDRLPLHDRLLVDCIHPDSAPEELRRRLARTDAQTHARFIESAFLQGVHPLLYRRLKELKLLDTLDPLQKSLLTEGVMNYSLFLSHLSCNCREVLALFHDAGIDCIVLKGMHLSMLIYDNPADRMMSDLDLLVRQSDLLRAAELLAARGIAPHDYKPVEAETAHCHHLVPFTTNRGNSLEIHWTLKLGIPIDLDGLWERSVVEQADGVELTVLSPEDFMLHLCLNATVPDFEVKLRTLCDLYRTVTRYGSRIDWSVVIERAELWKVEKSLLLLLHATQTLFGLHLPGWLFERVDIPELREMERTMLQCMFSAQVQERNAVIMLMQLLRAGGLRAAVSLAWNKVFYPKEVIASMYRQSGESSPAALYLLRTGKLLGRFSEALGHLILRPVSKNKELLAFDRSVERMKTWLHH</sequence>
<protein>
    <recommendedName>
        <fullName evidence="3">Nucleotidyltransferase family protein</fullName>
    </recommendedName>
</protein>
<dbReference type="Proteomes" id="UP000008841">
    <property type="component" value="Chromosome"/>
</dbReference>
<dbReference type="eggNOG" id="ENOG5033CEF">
    <property type="taxonomic scope" value="Bacteria"/>
</dbReference>
<organism evidence="1 2">
    <name type="scientific">Chlorobium limicola (strain DSM 245 / NBRC 103803 / 6330)</name>
    <dbReference type="NCBI Taxonomy" id="290315"/>
    <lineage>
        <taxon>Bacteria</taxon>
        <taxon>Pseudomonadati</taxon>
        <taxon>Chlorobiota</taxon>
        <taxon>Chlorobiia</taxon>
        <taxon>Chlorobiales</taxon>
        <taxon>Chlorobiaceae</taxon>
        <taxon>Chlorobium/Pelodictyon group</taxon>
        <taxon>Chlorobium</taxon>
    </lineage>
</organism>
<dbReference type="OrthoDB" id="1117814at2"/>
<gene>
    <name evidence="1" type="ordered locus">Clim_1908</name>
</gene>
<dbReference type="KEGG" id="cli:Clim_1908"/>
<dbReference type="Gene3D" id="3.30.460.40">
    <property type="match status" value="1"/>
</dbReference>
<dbReference type="AlphaFoldDB" id="B3EF78"/>
<name>B3EF78_CHLL2</name>
<dbReference type="HOGENOM" id="CLU_036186_0_0_10"/>
<evidence type="ECO:0008006" key="3">
    <source>
        <dbReference type="Google" id="ProtNLM"/>
    </source>
</evidence>
<dbReference type="STRING" id="290315.Clim_1908"/>
<dbReference type="EMBL" id="CP001097">
    <property type="protein sequence ID" value="ACD90940.1"/>
    <property type="molecule type" value="Genomic_DNA"/>
</dbReference>
<evidence type="ECO:0000313" key="1">
    <source>
        <dbReference type="EMBL" id="ACD90940.1"/>
    </source>
</evidence>